<keyword evidence="2" id="KW-1185">Reference proteome</keyword>
<evidence type="ECO:0000313" key="2">
    <source>
        <dbReference type="Proteomes" id="UP000582837"/>
    </source>
</evidence>
<dbReference type="PANTHER" id="PTHR40266">
    <property type="entry name" value="TOXIN HIGB-1"/>
    <property type="match status" value="1"/>
</dbReference>
<comment type="caution">
    <text evidence="1">The sequence shown here is derived from an EMBL/GenBank/DDBJ whole genome shotgun (WGS) entry which is preliminary data.</text>
</comment>
<dbReference type="EMBL" id="JACHIA010000005">
    <property type="protein sequence ID" value="MBB6070608.1"/>
    <property type="molecule type" value="Genomic_DNA"/>
</dbReference>
<accession>A0A841GXZ1</accession>
<gene>
    <name evidence="1" type="ORF">HNQ61_002229</name>
</gene>
<dbReference type="InterPro" id="IPR007711">
    <property type="entry name" value="HigB-1"/>
</dbReference>
<proteinExistence type="predicted"/>
<sequence>MIKSFADDGTEDIYRGRDTRAARQTCPRILWPAALRRLERIDEAKQVTDLQVPPGNRLEKLKGDYIGYHSIRINDQYRIRFWFSEGGATEVQILDYH</sequence>
<dbReference type="Pfam" id="PF05015">
    <property type="entry name" value="HigB-like_toxin"/>
    <property type="match status" value="1"/>
</dbReference>
<protein>
    <submittedName>
        <fullName evidence="1">Proteic killer suppression protein</fullName>
    </submittedName>
</protein>
<dbReference type="Proteomes" id="UP000582837">
    <property type="component" value="Unassembled WGS sequence"/>
</dbReference>
<dbReference type="PANTHER" id="PTHR40266:SF2">
    <property type="entry name" value="TOXIN HIGB-1"/>
    <property type="match status" value="1"/>
</dbReference>
<evidence type="ECO:0000313" key="1">
    <source>
        <dbReference type="EMBL" id="MBB6070608.1"/>
    </source>
</evidence>
<name>A0A841GXZ1_9BACT</name>
<reference evidence="1 2" key="1">
    <citation type="submission" date="2020-08" db="EMBL/GenBank/DDBJ databases">
        <title>Genomic Encyclopedia of Type Strains, Phase IV (KMG-IV): sequencing the most valuable type-strain genomes for metagenomic binning, comparative biology and taxonomic classification.</title>
        <authorList>
            <person name="Goeker M."/>
        </authorList>
    </citation>
    <scope>NUCLEOTIDE SEQUENCE [LARGE SCALE GENOMIC DNA]</scope>
    <source>
        <strain evidence="1 2">DSM 29007</strain>
    </source>
</reference>
<dbReference type="SUPFAM" id="SSF143011">
    <property type="entry name" value="RelE-like"/>
    <property type="match status" value="1"/>
</dbReference>
<dbReference type="RefSeq" id="WP_170034437.1">
    <property type="nucleotide sequence ID" value="NZ_JABDTL010000001.1"/>
</dbReference>
<organism evidence="1 2">
    <name type="scientific">Longimicrobium terrae</name>
    <dbReference type="NCBI Taxonomy" id="1639882"/>
    <lineage>
        <taxon>Bacteria</taxon>
        <taxon>Pseudomonadati</taxon>
        <taxon>Gemmatimonadota</taxon>
        <taxon>Longimicrobiia</taxon>
        <taxon>Longimicrobiales</taxon>
        <taxon>Longimicrobiaceae</taxon>
        <taxon>Longimicrobium</taxon>
    </lineage>
</organism>
<dbReference type="AlphaFoldDB" id="A0A841GXZ1"/>
<dbReference type="Gene3D" id="3.30.2310.20">
    <property type="entry name" value="RelE-like"/>
    <property type="match status" value="1"/>
</dbReference>
<dbReference type="InterPro" id="IPR035093">
    <property type="entry name" value="RelE/ParE_toxin_dom_sf"/>
</dbReference>